<evidence type="ECO:0000259" key="4">
    <source>
        <dbReference type="PROSITE" id="PS50893"/>
    </source>
</evidence>
<feature type="domain" description="ABC transporter" evidence="4">
    <location>
        <begin position="68"/>
        <end position="290"/>
    </location>
</feature>
<evidence type="ECO:0000313" key="7">
    <source>
        <dbReference type="Proteomes" id="UP000323274"/>
    </source>
</evidence>
<dbReference type="PROSITE" id="PS00211">
    <property type="entry name" value="ABC_TRANSPORTER_1"/>
    <property type="match status" value="1"/>
</dbReference>
<evidence type="ECO:0000256" key="1">
    <source>
        <dbReference type="ARBA" id="ARBA00022448"/>
    </source>
</evidence>
<dbReference type="GO" id="GO:0003677">
    <property type="term" value="F:DNA binding"/>
    <property type="evidence" value="ECO:0007669"/>
    <property type="project" value="InterPro"/>
</dbReference>
<dbReference type="InterPro" id="IPR050763">
    <property type="entry name" value="ABC_transporter_ATP-binding"/>
</dbReference>
<evidence type="ECO:0008006" key="8">
    <source>
        <dbReference type="Google" id="ProtNLM"/>
    </source>
</evidence>
<evidence type="ECO:0000313" key="6">
    <source>
        <dbReference type="EMBL" id="GDZ84281.1"/>
    </source>
</evidence>
<dbReference type="PANTHER" id="PTHR42711:SF17">
    <property type="entry name" value="ABC TRANSPORTER ATP-BINDING PROTEIN"/>
    <property type="match status" value="1"/>
</dbReference>
<gene>
    <name evidence="6" type="ORF">LCIT_15230</name>
</gene>
<dbReference type="Pfam" id="PF01381">
    <property type="entry name" value="HTH_3"/>
    <property type="match status" value="1"/>
</dbReference>
<keyword evidence="1" id="KW-0813">Transport</keyword>
<dbReference type="Proteomes" id="UP000323274">
    <property type="component" value="Unassembled WGS sequence"/>
</dbReference>
<dbReference type="PROSITE" id="PS50943">
    <property type="entry name" value="HTH_CROC1"/>
    <property type="match status" value="1"/>
</dbReference>
<dbReference type="GO" id="GO:0016887">
    <property type="term" value="F:ATP hydrolysis activity"/>
    <property type="evidence" value="ECO:0007669"/>
    <property type="project" value="InterPro"/>
</dbReference>
<evidence type="ECO:0000256" key="3">
    <source>
        <dbReference type="ARBA" id="ARBA00022840"/>
    </source>
</evidence>
<organism evidence="6 7">
    <name type="scientific">Leuconostoc citreum</name>
    <dbReference type="NCBI Taxonomy" id="33964"/>
    <lineage>
        <taxon>Bacteria</taxon>
        <taxon>Bacillati</taxon>
        <taxon>Bacillota</taxon>
        <taxon>Bacilli</taxon>
        <taxon>Lactobacillales</taxon>
        <taxon>Lactobacillaceae</taxon>
        <taxon>Leuconostoc</taxon>
    </lineage>
</organism>
<reference evidence="6 7" key="1">
    <citation type="submission" date="2019-04" db="EMBL/GenBank/DDBJ databases">
        <title>A pseudo-fructophilic Leuconostoc citreum strain F192-5 isolated from peel of satsuma mandarin: the first report for isolation and characterization of strain-dependent fructophilic-like characteristics.</title>
        <authorList>
            <person name="Maeno S."/>
            <person name="Tanizawa Y."/>
            <person name="Kajikawa A."/>
            <person name="Kanesaki Y."/>
            <person name="Kubota E."/>
            <person name="Arita M."/>
            <person name="Leon D."/>
            <person name="Endo A."/>
        </authorList>
    </citation>
    <scope>NUCLEOTIDE SEQUENCE [LARGE SCALE GENOMIC DNA]</scope>
    <source>
        <strain evidence="6 7">F192-5</strain>
    </source>
</reference>
<keyword evidence="2" id="KW-0547">Nucleotide-binding</keyword>
<dbReference type="SUPFAM" id="SSF47413">
    <property type="entry name" value="lambda repressor-like DNA-binding domains"/>
    <property type="match status" value="1"/>
</dbReference>
<dbReference type="GO" id="GO:0005524">
    <property type="term" value="F:ATP binding"/>
    <property type="evidence" value="ECO:0007669"/>
    <property type="project" value="UniProtKB-KW"/>
</dbReference>
<dbReference type="Pfam" id="PF00005">
    <property type="entry name" value="ABC_tran"/>
    <property type="match status" value="1"/>
</dbReference>
<dbReference type="InterPro" id="IPR027417">
    <property type="entry name" value="P-loop_NTPase"/>
</dbReference>
<dbReference type="CDD" id="cd00093">
    <property type="entry name" value="HTH_XRE"/>
    <property type="match status" value="1"/>
</dbReference>
<name>A0A5A5TZN2_LEUCI</name>
<dbReference type="InterPro" id="IPR010982">
    <property type="entry name" value="Lambda_DNA-bd_dom_sf"/>
</dbReference>
<dbReference type="InterPro" id="IPR001387">
    <property type="entry name" value="Cro/C1-type_HTH"/>
</dbReference>
<dbReference type="PANTHER" id="PTHR42711">
    <property type="entry name" value="ABC TRANSPORTER ATP-BINDING PROTEIN"/>
    <property type="match status" value="1"/>
</dbReference>
<dbReference type="EMBL" id="BJJW01000009">
    <property type="protein sequence ID" value="GDZ84281.1"/>
    <property type="molecule type" value="Genomic_DNA"/>
</dbReference>
<dbReference type="InterPro" id="IPR017871">
    <property type="entry name" value="ABC_transporter-like_CS"/>
</dbReference>
<feature type="domain" description="HTH cro/C1-type" evidence="5">
    <location>
        <begin position="9"/>
        <end position="63"/>
    </location>
</feature>
<comment type="caution">
    <text evidence="6">The sequence shown here is derived from an EMBL/GenBank/DDBJ whole genome shotgun (WGS) entry which is preliminary data.</text>
</comment>
<dbReference type="SUPFAM" id="SSF52540">
    <property type="entry name" value="P-loop containing nucleoside triphosphate hydrolases"/>
    <property type="match status" value="1"/>
</dbReference>
<sequence length="299" mass="33698">MKNVFKSQLSVLRQRKRISQEVLAQKLFVSRQSVSKWENGDAEPDIDKLISLSDIFAVDLDFLLAGKQRTDDLILQLQHVSKSFQKPVLKDVNLSVYGRDRIALLGGNGSGKTTIVNLILGLLQPDEGIVSQNFKPQEDLSVMPQENMLIESLRVYEHIALSAQIKRQYSPTLVTDMLAKFKLQQQSKTLVSQLSGGQKRRLSLLISLIRPSKLLVLDEPTVGMDLESIDFFWDYLDHVGGSVVTITHDFNQIDKYFTSVVLLKDGVIAAKESVATIHSKNQTIEQWYRIANKTGSEKQ</sequence>
<dbReference type="SMART" id="SM00382">
    <property type="entry name" value="AAA"/>
    <property type="match status" value="1"/>
</dbReference>
<dbReference type="InterPro" id="IPR003593">
    <property type="entry name" value="AAA+_ATPase"/>
</dbReference>
<dbReference type="SMART" id="SM00530">
    <property type="entry name" value="HTH_XRE"/>
    <property type="match status" value="1"/>
</dbReference>
<dbReference type="Gene3D" id="3.40.50.300">
    <property type="entry name" value="P-loop containing nucleotide triphosphate hydrolases"/>
    <property type="match status" value="1"/>
</dbReference>
<dbReference type="Gene3D" id="1.10.260.40">
    <property type="entry name" value="lambda repressor-like DNA-binding domains"/>
    <property type="match status" value="1"/>
</dbReference>
<dbReference type="InterPro" id="IPR003439">
    <property type="entry name" value="ABC_transporter-like_ATP-bd"/>
</dbReference>
<keyword evidence="3" id="KW-0067">ATP-binding</keyword>
<accession>A0A5A5TZN2</accession>
<protein>
    <recommendedName>
        <fullName evidence="8">ATP-binding cassette domain-containing protein</fullName>
    </recommendedName>
</protein>
<dbReference type="PROSITE" id="PS50893">
    <property type="entry name" value="ABC_TRANSPORTER_2"/>
    <property type="match status" value="1"/>
</dbReference>
<evidence type="ECO:0000259" key="5">
    <source>
        <dbReference type="PROSITE" id="PS50943"/>
    </source>
</evidence>
<dbReference type="AlphaFoldDB" id="A0A5A5TZN2"/>
<evidence type="ECO:0000256" key="2">
    <source>
        <dbReference type="ARBA" id="ARBA00022741"/>
    </source>
</evidence>
<proteinExistence type="predicted"/>
<dbReference type="RefSeq" id="WP_004905118.1">
    <property type="nucleotide sequence ID" value="NZ_BJJW01000009.1"/>
</dbReference>